<evidence type="ECO:0000313" key="2">
    <source>
        <dbReference type="EMBL" id="MBD2346260.1"/>
    </source>
</evidence>
<sequence>MTLLHRPSLFILLFWLRYCQKHWNELKKIADSDGNDEVSLDEWYKYSENIINDQKQFDQYVIDSTSRLVELIDSDNDGKLTLENYKRFFTAYGLGASEEEAIFKKLDTNGDGFVTKDEVLKLVREFYLSQDENSPGNWILGKF</sequence>
<dbReference type="InterPro" id="IPR011992">
    <property type="entry name" value="EF-hand-dom_pair"/>
</dbReference>
<evidence type="ECO:0000313" key="3">
    <source>
        <dbReference type="Proteomes" id="UP000607281"/>
    </source>
</evidence>
<dbReference type="InterPro" id="IPR018247">
    <property type="entry name" value="EF_Hand_1_Ca_BS"/>
</dbReference>
<dbReference type="Pfam" id="PF13499">
    <property type="entry name" value="EF-hand_7"/>
    <property type="match status" value="1"/>
</dbReference>
<proteinExistence type="predicted"/>
<dbReference type="EMBL" id="JACJRF010000040">
    <property type="protein sequence ID" value="MBD2346260.1"/>
    <property type="molecule type" value="Genomic_DNA"/>
</dbReference>
<dbReference type="PROSITE" id="PS50222">
    <property type="entry name" value="EF_HAND_2"/>
    <property type="match status" value="1"/>
</dbReference>
<dbReference type="Gene3D" id="1.10.238.10">
    <property type="entry name" value="EF-hand"/>
    <property type="match status" value="1"/>
</dbReference>
<reference evidence="2 3" key="1">
    <citation type="journal article" date="2020" name="ISME J.">
        <title>Comparative genomics reveals insights into cyanobacterial evolution and habitat adaptation.</title>
        <authorList>
            <person name="Chen M.Y."/>
            <person name="Teng W.K."/>
            <person name="Zhao L."/>
            <person name="Hu C.X."/>
            <person name="Zhou Y.K."/>
            <person name="Han B.P."/>
            <person name="Song L.R."/>
            <person name="Shu W.S."/>
        </authorList>
    </citation>
    <scope>NUCLEOTIDE SEQUENCE [LARGE SCALE GENOMIC DNA]</scope>
    <source>
        <strain evidence="2 3">FACHB-260</strain>
    </source>
</reference>
<feature type="domain" description="EF-hand" evidence="1">
    <location>
        <begin position="94"/>
        <end position="129"/>
    </location>
</feature>
<dbReference type="PROSITE" id="PS00018">
    <property type="entry name" value="EF_HAND_1"/>
    <property type="match status" value="2"/>
</dbReference>
<protein>
    <submittedName>
        <fullName evidence="2">EF-hand domain-containing protein</fullName>
    </submittedName>
</protein>
<dbReference type="Proteomes" id="UP000607281">
    <property type="component" value="Unassembled WGS sequence"/>
</dbReference>
<organism evidence="2 3">
    <name type="scientific">Anabaena subtropica FACHB-260</name>
    <dbReference type="NCBI Taxonomy" id="2692884"/>
    <lineage>
        <taxon>Bacteria</taxon>
        <taxon>Bacillati</taxon>
        <taxon>Cyanobacteriota</taxon>
        <taxon>Cyanophyceae</taxon>
        <taxon>Nostocales</taxon>
        <taxon>Nostocaceae</taxon>
        <taxon>Anabaena</taxon>
    </lineage>
</organism>
<keyword evidence="3" id="KW-1185">Reference proteome</keyword>
<gene>
    <name evidence="2" type="ORF">H6G18_19220</name>
</gene>
<evidence type="ECO:0000259" key="1">
    <source>
        <dbReference type="PROSITE" id="PS50222"/>
    </source>
</evidence>
<dbReference type="SMART" id="SM00054">
    <property type="entry name" value="EFh"/>
    <property type="match status" value="3"/>
</dbReference>
<comment type="caution">
    <text evidence="2">The sequence shown here is derived from an EMBL/GenBank/DDBJ whole genome shotgun (WGS) entry which is preliminary data.</text>
</comment>
<name>A0ABR8CWT4_9NOST</name>
<dbReference type="CDD" id="cd00051">
    <property type="entry name" value="EFh"/>
    <property type="match status" value="1"/>
</dbReference>
<dbReference type="InterPro" id="IPR002048">
    <property type="entry name" value="EF_hand_dom"/>
</dbReference>
<dbReference type="SUPFAM" id="SSF47473">
    <property type="entry name" value="EF-hand"/>
    <property type="match status" value="1"/>
</dbReference>
<accession>A0ABR8CWT4</accession>